<evidence type="ECO:0000256" key="1">
    <source>
        <dbReference type="SAM" id="Phobius"/>
    </source>
</evidence>
<gene>
    <name evidence="2" type="ORF">CONCODRAFT_12354</name>
</gene>
<evidence type="ECO:0008006" key="4">
    <source>
        <dbReference type="Google" id="ProtNLM"/>
    </source>
</evidence>
<dbReference type="EMBL" id="KQ964795">
    <property type="protein sequence ID" value="KXN65930.1"/>
    <property type="molecule type" value="Genomic_DNA"/>
</dbReference>
<sequence length="503" mass="57435">MILILCLYIYFVFGDDIINDRIPSGIYNNGKYYVFSPATSDREIAKINIYTLKDGPISQINNTVINITNTPSGYTPRFMNFTINYLDGLSSSIWMLESFVASEVKDNKLDDYRWTAHLVNDKMFNFDSNFIKLPSYTNFPKGGFSNIIVNVNSDPVMYIVGGYTFSSELNSRILTSCVFKYDFIMSSWSDLSEGSKSILPPIANHRSLLVNNALHILNGVSPNVTDTNYPQTYDSKKSIKLNAINKMYRFDLMTEKWTAIPIKTNLDAYIYGDGIMYGASYDQYNGNIISYGFVQSIHKNDSSEPKLGTLDLTNMEWRWNQIKTETGLDNTLSLSYHKTLVVKDQLLIFNGYTNQRKSNGTYVINLKNFKFQSNLDYSGSINSEFGSPIYKYVLIALGITLGVLLLIFAIYILKRRRKKKLRELGNNKQFNAIWASSENVLGVYTTGDRFVDDYRRCEIFSLENNEKLDNQILRFSFMGEDLKQLTLVGTELDAEIKSINSAI</sequence>
<dbReference type="OrthoDB" id="45365at2759"/>
<dbReference type="AlphaFoldDB" id="A0A137NT67"/>
<proteinExistence type="predicted"/>
<evidence type="ECO:0000313" key="2">
    <source>
        <dbReference type="EMBL" id="KXN65930.1"/>
    </source>
</evidence>
<dbReference type="Proteomes" id="UP000070444">
    <property type="component" value="Unassembled WGS sequence"/>
</dbReference>
<evidence type="ECO:0000313" key="3">
    <source>
        <dbReference type="Proteomes" id="UP000070444"/>
    </source>
</evidence>
<name>A0A137NT67_CONC2</name>
<keyword evidence="3" id="KW-1185">Reference proteome</keyword>
<feature type="transmembrane region" description="Helical" evidence="1">
    <location>
        <begin position="389"/>
        <end position="413"/>
    </location>
</feature>
<keyword evidence="1" id="KW-1133">Transmembrane helix</keyword>
<dbReference type="Gene3D" id="2.120.10.80">
    <property type="entry name" value="Kelch-type beta propeller"/>
    <property type="match status" value="1"/>
</dbReference>
<accession>A0A137NT67</accession>
<keyword evidence="1" id="KW-0812">Transmembrane</keyword>
<reference evidence="2 3" key="1">
    <citation type="journal article" date="2015" name="Genome Biol. Evol.">
        <title>Phylogenomic analyses indicate that early fungi evolved digesting cell walls of algal ancestors of land plants.</title>
        <authorList>
            <person name="Chang Y."/>
            <person name="Wang S."/>
            <person name="Sekimoto S."/>
            <person name="Aerts A.L."/>
            <person name="Choi C."/>
            <person name="Clum A."/>
            <person name="LaButti K.M."/>
            <person name="Lindquist E.A."/>
            <person name="Yee Ngan C."/>
            <person name="Ohm R.A."/>
            <person name="Salamov A.A."/>
            <person name="Grigoriev I.V."/>
            <person name="Spatafora J.W."/>
            <person name="Berbee M.L."/>
        </authorList>
    </citation>
    <scope>NUCLEOTIDE SEQUENCE [LARGE SCALE GENOMIC DNA]</scope>
    <source>
        <strain evidence="2 3">NRRL 28638</strain>
    </source>
</reference>
<keyword evidence="1" id="KW-0472">Membrane</keyword>
<dbReference type="InterPro" id="IPR015915">
    <property type="entry name" value="Kelch-typ_b-propeller"/>
</dbReference>
<protein>
    <recommendedName>
        <fullName evidence="4">Galactose oxidase</fullName>
    </recommendedName>
</protein>
<dbReference type="SUPFAM" id="SSF117281">
    <property type="entry name" value="Kelch motif"/>
    <property type="match status" value="1"/>
</dbReference>
<organism evidence="2 3">
    <name type="scientific">Conidiobolus coronatus (strain ATCC 28846 / CBS 209.66 / NRRL 28638)</name>
    <name type="common">Delacroixia coronata</name>
    <dbReference type="NCBI Taxonomy" id="796925"/>
    <lineage>
        <taxon>Eukaryota</taxon>
        <taxon>Fungi</taxon>
        <taxon>Fungi incertae sedis</taxon>
        <taxon>Zoopagomycota</taxon>
        <taxon>Entomophthoromycotina</taxon>
        <taxon>Entomophthoromycetes</taxon>
        <taxon>Entomophthorales</taxon>
        <taxon>Ancylistaceae</taxon>
        <taxon>Conidiobolus</taxon>
    </lineage>
</organism>